<dbReference type="InterPro" id="IPR051141">
    <property type="entry name" value="UPF0339_domain"/>
</dbReference>
<name>A0A9X4EP96_9FLAO</name>
<reference evidence="2" key="1">
    <citation type="submission" date="2021-09" db="EMBL/GenBank/DDBJ databases">
        <authorList>
            <person name="Smyrli M."/>
        </authorList>
    </citation>
    <scope>NUCLEOTIDE SEQUENCE</scope>
    <source>
        <strain evidence="2">LAR25</strain>
    </source>
</reference>
<feature type="domain" description="DUF1508" evidence="1">
    <location>
        <begin position="61"/>
        <end position="107"/>
    </location>
</feature>
<protein>
    <submittedName>
        <fullName evidence="2">YegP family protein</fullName>
    </submittedName>
</protein>
<dbReference type="AlphaFoldDB" id="A0A9X4EP96"/>
<evidence type="ECO:0000313" key="2">
    <source>
        <dbReference type="EMBL" id="MDE1207658.1"/>
    </source>
</evidence>
<evidence type="ECO:0000313" key="3">
    <source>
        <dbReference type="Proteomes" id="UP001149303"/>
    </source>
</evidence>
<keyword evidence="3" id="KW-1185">Reference proteome</keyword>
<dbReference type="PANTHER" id="PTHR40606:SF1">
    <property type="entry name" value="UPF0339 PROTEIN YEGP"/>
    <property type="match status" value="1"/>
</dbReference>
<accession>A0A9X4EP96</accession>
<dbReference type="PANTHER" id="PTHR40606">
    <property type="match status" value="1"/>
</dbReference>
<dbReference type="SUPFAM" id="SSF160113">
    <property type="entry name" value="YegP-like"/>
    <property type="match status" value="2"/>
</dbReference>
<dbReference type="InterPro" id="IPR036913">
    <property type="entry name" value="YegP-like_sf"/>
</dbReference>
<dbReference type="Gene3D" id="2.30.29.80">
    <property type="match status" value="1"/>
</dbReference>
<comment type="caution">
    <text evidence="2">The sequence shown here is derived from an EMBL/GenBank/DDBJ whole genome shotgun (WGS) entry which is preliminary data.</text>
</comment>
<feature type="domain" description="DUF1508" evidence="1">
    <location>
        <begin position="9"/>
        <end position="56"/>
    </location>
</feature>
<sequence>MQKFEIYTDKGGEFRFRLKAANGQNVLASEGYKAKTGCTNGIESVRKNSQDDSKYERMESKSGKPYFNLKASNGQVIGTSEMYSSNSAMENGIASVKKNAPEATVDDLT</sequence>
<dbReference type="Pfam" id="PF07411">
    <property type="entry name" value="DUF1508"/>
    <property type="match status" value="2"/>
</dbReference>
<gene>
    <name evidence="2" type="ORF">LCI24_12715</name>
</gene>
<dbReference type="InterPro" id="IPR010879">
    <property type="entry name" value="DUF1508"/>
</dbReference>
<dbReference type="RefSeq" id="WP_274640715.1">
    <property type="nucleotide sequence ID" value="NZ_JAIWJY010000009.1"/>
</dbReference>
<proteinExistence type="predicted"/>
<evidence type="ECO:0000259" key="1">
    <source>
        <dbReference type="Pfam" id="PF07411"/>
    </source>
</evidence>
<dbReference type="EMBL" id="JAIWJY010000009">
    <property type="protein sequence ID" value="MDE1207658.1"/>
    <property type="molecule type" value="Genomic_DNA"/>
</dbReference>
<organism evidence="2 3">
    <name type="scientific">Tenacibaculum larymnensis</name>
    <dbReference type="NCBI Taxonomy" id="2878201"/>
    <lineage>
        <taxon>Bacteria</taxon>
        <taxon>Pseudomonadati</taxon>
        <taxon>Bacteroidota</taxon>
        <taxon>Flavobacteriia</taxon>
        <taxon>Flavobacteriales</taxon>
        <taxon>Flavobacteriaceae</taxon>
        <taxon>Tenacibaculum</taxon>
    </lineage>
</organism>
<dbReference type="Proteomes" id="UP001149303">
    <property type="component" value="Unassembled WGS sequence"/>
</dbReference>